<proteinExistence type="predicted"/>
<accession>A0ABS8VKE7</accession>
<name>A0ABS8VKE7_DATST</name>
<keyword evidence="2" id="KW-1185">Reference proteome</keyword>
<evidence type="ECO:0000313" key="1">
    <source>
        <dbReference type="EMBL" id="MCE0481254.1"/>
    </source>
</evidence>
<dbReference type="Proteomes" id="UP000823775">
    <property type="component" value="Unassembled WGS sequence"/>
</dbReference>
<reference evidence="1 2" key="1">
    <citation type="journal article" date="2021" name="BMC Genomics">
        <title>Datura genome reveals duplications of psychoactive alkaloid biosynthetic genes and high mutation rate following tissue culture.</title>
        <authorList>
            <person name="Rajewski A."/>
            <person name="Carter-House D."/>
            <person name="Stajich J."/>
            <person name="Litt A."/>
        </authorList>
    </citation>
    <scope>NUCLEOTIDE SEQUENCE [LARGE SCALE GENOMIC DNA]</scope>
    <source>
        <strain evidence="1">AR-01</strain>
    </source>
</reference>
<feature type="non-terminal residue" evidence="1">
    <location>
        <position position="115"/>
    </location>
</feature>
<evidence type="ECO:0000313" key="2">
    <source>
        <dbReference type="Proteomes" id="UP000823775"/>
    </source>
</evidence>
<comment type="caution">
    <text evidence="1">The sequence shown here is derived from an EMBL/GenBank/DDBJ whole genome shotgun (WGS) entry which is preliminary data.</text>
</comment>
<dbReference type="EMBL" id="JACEIK010005336">
    <property type="protein sequence ID" value="MCE0481254.1"/>
    <property type="molecule type" value="Genomic_DNA"/>
</dbReference>
<organism evidence="1 2">
    <name type="scientific">Datura stramonium</name>
    <name type="common">Jimsonweed</name>
    <name type="synonym">Common thornapple</name>
    <dbReference type="NCBI Taxonomy" id="4076"/>
    <lineage>
        <taxon>Eukaryota</taxon>
        <taxon>Viridiplantae</taxon>
        <taxon>Streptophyta</taxon>
        <taxon>Embryophyta</taxon>
        <taxon>Tracheophyta</taxon>
        <taxon>Spermatophyta</taxon>
        <taxon>Magnoliopsida</taxon>
        <taxon>eudicotyledons</taxon>
        <taxon>Gunneridae</taxon>
        <taxon>Pentapetalae</taxon>
        <taxon>asterids</taxon>
        <taxon>lamiids</taxon>
        <taxon>Solanales</taxon>
        <taxon>Solanaceae</taxon>
        <taxon>Solanoideae</taxon>
        <taxon>Datureae</taxon>
        <taxon>Datura</taxon>
    </lineage>
</organism>
<gene>
    <name evidence="1" type="ORF">HAX54_038849</name>
</gene>
<protein>
    <submittedName>
        <fullName evidence="1">Uncharacterized protein</fullName>
    </submittedName>
</protein>
<sequence length="115" mass="13064">MDHVHINVGEIIADQFKRRAKQQAMTLPFPNLVGPPHHVVQLHIDEFHSHTPSDFLNIAQRTKMHESQLVRLAKAIPSMIQLAIKKAFQPTKDKLTGLCSTVDVLEREVGTLRKE</sequence>